<protein>
    <submittedName>
        <fullName evidence="3">Uncharacterized protein</fullName>
    </submittedName>
</protein>
<feature type="region of interest" description="Disordered" evidence="1">
    <location>
        <begin position="28"/>
        <end position="50"/>
    </location>
</feature>
<keyword evidence="2" id="KW-0732">Signal</keyword>
<comment type="caution">
    <text evidence="3">The sequence shown here is derived from an EMBL/GenBank/DDBJ whole genome shotgun (WGS) entry which is preliminary data.</text>
</comment>
<reference evidence="3 4" key="1">
    <citation type="submission" date="2020-08" db="EMBL/GenBank/DDBJ databases">
        <title>Genomic Encyclopedia of Type Strains, Phase IV (KMG-V): Genome sequencing to study the core and pangenomes of soil and plant-associated prokaryotes.</title>
        <authorList>
            <person name="Whitman W."/>
        </authorList>
    </citation>
    <scope>NUCLEOTIDE SEQUENCE [LARGE SCALE GENOMIC DNA]</scope>
    <source>
        <strain evidence="3 4">34/80</strain>
    </source>
</reference>
<sequence>MRTATNGLHALSACALVICLSACEPAAPPTGPATAPTAPTTATPAPSAPEQAKMTASSLQTLLSVFAGQTAADWPAFDNLSAVRWSDPKPLNNPDTVSPDATHYRGGDMLLAGFGEVDVPDGKVGAEAGIRKDNEGHVGVVLHGNANTVQSIALQKFYPSDNTKSILQRQFSGDATVKPIAGDCALDNGTSAANTQKNAFYELTIANVALPVFAETYVDEDGGNQGPGSTNFVFYRAKPQQRIARMHCKAS</sequence>
<dbReference type="RefSeq" id="WP_184642624.1">
    <property type="nucleotide sequence ID" value="NZ_JACIFZ010000017.1"/>
</dbReference>
<name>A0A840FUQ5_9BURK</name>
<organism evidence="3 4">
    <name type="scientific">Variovorax guangxiensis</name>
    <dbReference type="NCBI Taxonomy" id="1775474"/>
    <lineage>
        <taxon>Bacteria</taxon>
        <taxon>Pseudomonadati</taxon>
        <taxon>Pseudomonadota</taxon>
        <taxon>Betaproteobacteria</taxon>
        <taxon>Burkholderiales</taxon>
        <taxon>Comamonadaceae</taxon>
        <taxon>Variovorax</taxon>
    </lineage>
</organism>
<evidence type="ECO:0000313" key="3">
    <source>
        <dbReference type="EMBL" id="MBB4225923.1"/>
    </source>
</evidence>
<feature type="signal peptide" evidence="2">
    <location>
        <begin position="1"/>
        <end position="26"/>
    </location>
</feature>
<dbReference type="EMBL" id="JACIFZ010000017">
    <property type="protein sequence ID" value="MBB4225923.1"/>
    <property type="molecule type" value="Genomic_DNA"/>
</dbReference>
<evidence type="ECO:0000256" key="2">
    <source>
        <dbReference type="SAM" id="SignalP"/>
    </source>
</evidence>
<proteinExistence type="predicted"/>
<evidence type="ECO:0000313" key="4">
    <source>
        <dbReference type="Proteomes" id="UP000524450"/>
    </source>
</evidence>
<gene>
    <name evidence="3" type="ORF">GGD71_006736</name>
</gene>
<evidence type="ECO:0000256" key="1">
    <source>
        <dbReference type="SAM" id="MobiDB-lite"/>
    </source>
</evidence>
<dbReference type="AlphaFoldDB" id="A0A840FUQ5"/>
<dbReference type="Proteomes" id="UP000524450">
    <property type="component" value="Unassembled WGS sequence"/>
</dbReference>
<feature type="chain" id="PRO_5032528996" evidence="2">
    <location>
        <begin position="27"/>
        <end position="251"/>
    </location>
</feature>
<feature type="compositionally biased region" description="Low complexity" evidence="1">
    <location>
        <begin position="32"/>
        <end position="49"/>
    </location>
</feature>
<accession>A0A840FUQ5</accession>